<feature type="non-terminal residue" evidence="3">
    <location>
        <position position="85"/>
    </location>
</feature>
<dbReference type="Proteomes" id="UP000050544">
    <property type="component" value="Unassembled WGS sequence"/>
</dbReference>
<keyword evidence="2" id="KW-0472">Membrane</keyword>
<sequence>MKFALFPYYNEGKAAWPPSPTSPPSGPRNRAPNVTEVPMVKLRPMLRVPRRLPRVRTLLGLGAALGALLACTLATSTPSPTPTLT</sequence>
<feature type="transmembrane region" description="Helical" evidence="2">
    <location>
        <begin position="55"/>
        <end position="75"/>
    </location>
</feature>
<comment type="caution">
    <text evidence="3">The sequence shown here is derived from an EMBL/GenBank/DDBJ whole genome shotgun (WGS) entry which is preliminary data.</text>
</comment>
<organism evidence="3 4">
    <name type="scientific">Thermanaerothrix daxensis</name>
    <dbReference type="NCBI Taxonomy" id="869279"/>
    <lineage>
        <taxon>Bacteria</taxon>
        <taxon>Bacillati</taxon>
        <taxon>Chloroflexota</taxon>
        <taxon>Anaerolineae</taxon>
        <taxon>Anaerolineales</taxon>
        <taxon>Anaerolineaceae</taxon>
        <taxon>Thermanaerothrix</taxon>
    </lineage>
</organism>
<reference evidence="3 4" key="1">
    <citation type="submission" date="2015-07" db="EMBL/GenBank/DDBJ databases">
        <title>Whole genome sequence of Thermanaerothrix daxensis DSM 23592.</title>
        <authorList>
            <person name="Hemp J."/>
            <person name="Ward L.M."/>
            <person name="Pace L.A."/>
            <person name="Fischer W.W."/>
        </authorList>
    </citation>
    <scope>NUCLEOTIDE SEQUENCE [LARGE SCALE GENOMIC DNA]</scope>
    <source>
        <strain evidence="3 4">GNS-1</strain>
    </source>
</reference>
<keyword evidence="2" id="KW-1133">Transmembrane helix</keyword>
<dbReference type="AlphaFoldDB" id="A0A0P6Y2T3"/>
<keyword evidence="2" id="KW-0812">Transmembrane</keyword>
<keyword evidence="4" id="KW-1185">Reference proteome</keyword>
<feature type="region of interest" description="Disordered" evidence="1">
    <location>
        <begin position="9"/>
        <end position="34"/>
    </location>
</feature>
<gene>
    <name evidence="3" type="ORF">SE15_07180</name>
</gene>
<evidence type="ECO:0000256" key="2">
    <source>
        <dbReference type="SAM" id="Phobius"/>
    </source>
</evidence>
<name>A0A0P6Y2T3_9CHLR</name>
<proteinExistence type="predicted"/>
<feature type="compositionally biased region" description="Pro residues" evidence="1">
    <location>
        <begin position="17"/>
        <end position="26"/>
    </location>
</feature>
<evidence type="ECO:0000313" key="4">
    <source>
        <dbReference type="Proteomes" id="UP000050544"/>
    </source>
</evidence>
<evidence type="ECO:0000256" key="1">
    <source>
        <dbReference type="SAM" id="MobiDB-lite"/>
    </source>
</evidence>
<protein>
    <submittedName>
        <fullName evidence="3">Uncharacterized protein</fullName>
    </submittedName>
</protein>
<evidence type="ECO:0000313" key="3">
    <source>
        <dbReference type="EMBL" id="KPL83444.1"/>
    </source>
</evidence>
<accession>A0A0P6Y2T3</accession>
<dbReference type="EMBL" id="LGKO01000003">
    <property type="protein sequence ID" value="KPL83444.1"/>
    <property type="molecule type" value="Genomic_DNA"/>
</dbReference>